<dbReference type="EMBL" id="MTKQ01000265">
    <property type="protein sequence ID" value="RWX45582.1"/>
    <property type="molecule type" value="Genomic_DNA"/>
</dbReference>
<evidence type="ECO:0000313" key="3">
    <source>
        <dbReference type="Proteomes" id="UP000286862"/>
    </source>
</evidence>
<dbReference type="InterPro" id="IPR041685">
    <property type="entry name" value="AAA_GajA/Old/RecF-like"/>
</dbReference>
<dbReference type="Pfam" id="PF13175">
    <property type="entry name" value="AAA_15"/>
    <property type="match status" value="1"/>
</dbReference>
<sequence length="237" mass="27330">MLQTLYVHNFRCLENFTLNMKELSSVLLIGKNGSGKSTVSRVLEVFQSIGRGINRIRDIVSENDFSRGRSNVPIRFVMEILLEDTLYQYELALELPENFKELRIAEERLSVAGKPIYSRKQAEVLIHTPHKEVSFFVDWHLVALPIIQEQSASDPLHIFKTWLSRMIILHRCRVLLPVSQAVKHYFQHETVQISENGFLDYSAVILPPICMLTNISENSCLICRISRMNISAKTQRT</sequence>
<dbReference type="InterPro" id="IPR027417">
    <property type="entry name" value="P-loop_NTPase"/>
</dbReference>
<dbReference type="AlphaFoldDB" id="A0A3S3UA18"/>
<evidence type="ECO:0000259" key="1">
    <source>
        <dbReference type="Pfam" id="PF13175"/>
    </source>
</evidence>
<protein>
    <submittedName>
        <fullName evidence="2">AAA domain-containing protein, putative AbiEii toxin, Type IV TA system</fullName>
    </submittedName>
</protein>
<dbReference type="CDD" id="cd00267">
    <property type="entry name" value="ABC_ATPase"/>
    <property type="match status" value="1"/>
</dbReference>
<proteinExistence type="predicted"/>
<reference evidence="2 3" key="1">
    <citation type="submission" date="2017-01" db="EMBL/GenBank/DDBJ databases">
        <title>The cable genome- insights into the physiology and evolution of filamentous bacteria capable of sulfide oxidation via long distance electron transfer.</title>
        <authorList>
            <person name="Schreiber L."/>
            <person name="Bjerg J.T."/>
            <person name="Boggild A."/>
            <person name="Van De Vossenberg J."/>
            <person name="Meysman F."/>
            <person name="Nielsen L.P."/>
            <person name="Schramm A."/>
            <person name="Kjeldsen K.U."/>
        </authorList>
    </citation>
    <scope>NUCLEOTIDE SEQUENCE [LARGE SCALE GENOMIC DNA]</scope>
    <source>
        <strain evidence="2">A2</strain>
    </source>
</reference>
<dbReference type="Gene3D" id="3.40.50.300">
    <property type="entry name" value="P-loop containing nucleotide triphosphate hydrolases"/>
    <property type="match status" value="1"/>
</dbReference>
<dbReference type="SUPFAM" id="SSF52540">
    <property type="entry name" value="P-loop containing nucleoside triphosphate hydrolases"/>
    <property type="match status" value="1"/>
</dbReference>
<gene>
    <name evidence="2" type="ORF">VT99_12651</name>
</gene>
<name>A0A3S3UA18_9BACT</name>
<dbReference type="Proteomes" id="UP000286862">
    <property type="component" value="Unassembled WGS sequence"/>
</dbReference>
<organism evidence="2 3">
    <name type="scientific">Candidatus Electrothrix marina</name>
    <dbReference type="NCBI Taxonomy" id="1859130"/>
    <lineage>
        <taxon>Bacteria</taxon>
        <taxon>Pseudomonadati</taxon>
        <taxon>Thermodesulfobacteriota</taxon>
        <taxon>Desulfobulbia</taxon>
        <taxon>Desulfobulbales</taxon>
        <taxon>Desulfobulbaceae</taxon>
        <taxon>Candidatus Electrothrix</taxon>
    </lineage>
</organism>
<feature type="domain" description="Endonuclease GajA/Old nuclease/RecF-like AAA" evidence="1">
    <location>
        <begin position="1"/>
        <end position="48"/>
    </location>
</feature>
<accession>A0A3S3UA18</accession>
<evidence type="ECO:0000313" key="2">
    <source>
        <dbReference type="EMBL" id="RWX45582.1"/>
    </source>
</evidence>
<comment type="caution">
    <text evidence="2">The sequence shown here is derived from an EMBL/GenBank/DDBJ whole genome shotgun (WGS) entry which is preliminary data.</text>
</comment>